<feature type="domain" description="Carboxylesterase type B" evidence="2">
    <location>
        <begin position="1"/>
        <end position="331"/>
    </location>
</feature>
<accession>A0A914EH04</accession>
<evidence type="ECO:0000313" key="3">
    <source>
        <dbReference type="Proteomes" id="UP000887540"/>
    </source>
</evidence>
<keyword evidence="3" id="KW-1185">Reference proteome</keyword>
<name>A0A914EH04_9BILA</name>
<dbReference type="Proteomes" id="UP000887540">
    <property type="component" value="Unplaced"/>
</dbReference>
<dbReference type="Pfam" id="PF00135">
    <property type="entry name" value="COesterase"/>
    <property type="match status" value="1"/>
</dbReference>
<dbReference type="AlphaFoldDB" id="A0A914EH04"/>
<dbReference type="InterPro" id="IPR029058">
    <property type="entry name" value="AB_hydrolase_fold"/>
</dbReference>
<feature type="transmembrane region" description="Helical" evidence="1">
    <location>
        <begin position="387"/>
        <end position="411"/>
    </location>
</feature>
<dbReference type="SUPFAM" id="SSF53474">
    <property type="entry name" value="alpha/beta-Hydrolases"/>
    <property type="match status" value="1"/>
</dbReference>
<evidence type="ECO:0000256" key="1">
    <source>
        <dbReference type="SAM" id="Phobius"/>
    </source>
</evidence>
<reference evidence="4" key="1">
    <citation type="submission" date="2022-11" db="UniProtKB">
        <authorList>
            <consortium name="WormBaseParasite"/>
        </authorList>
    </citation>
    <scope>IDENTIFICATION</scope>
</reference>
<dbReference type="PANTHER" id="PTHR45580">
    <property type="entry name" value="PROTEIN CBG05369"/>
    <property type="match status" value="1"/>
</dbReference>
<dbReference type="InterPro" id="IPR002018">
    <property type="entry name" value="CarbesteraseB"/>
</dbReference>
<keyword evidence="1" id="KW-0812">Transmembrane</keyword>
<evidence type="ECO:0000313" key="4">
    <source>
        <dbReference type="WBParaSite" id="ACRNAN_scaffold8022.g11936.t1"/>
    </source>
</evidence>
<dbReference type="Gene3D" id="3.40.50.1820">
    <property type="entry name" value="alpha/beta hydrolase"/>
    <property type="match status" value="1"/>
</dbReference>
<evidence type="ECO:0000259" key="2">
    <source>
        <dbReference type="Pfam" id="PF00135"/>
    </source>
</evidence>
<dbReference type="WBParaSite" id="ACRNAN_scaffold8022.g11936.t1">
    <property type="protein sequence ID" value="ACRNAN_scaffold8022.g11936.t1"/>
    <property type="gene ID" value="ACRNAN_scaffold8022.g11936"/>
</dbReference>
<keyword evidence="1" id="KW-0472">Membrane</keyword>
<proteinExistence type="predicted"/>
<organism evidence="3 4">
    <name type="scientific">Acrobeloides nanus</name>
    <dbReference type="NCBI Taxonomy" id="290746"/>
    <lineage>
        <taxon>Eukaryota</taxon>
        <taxon>Metazoa</taxon>
        <taxon>Ecdysozoa</taxon>
        <taxon>Nematoda</taxon>
        <taxon>Chromadorea</taxon>
        <taxon>Rhabditida</taxon>
        <taxon>Tylenchina</taxon>
        <taxon>Cephalobomorpha</taxon>
        <taxon>Cephaloboidea</taxon>
        <taxon>Cephalobidae</taxon>
        <taxon>Acrobeloides</taxon>
    </lineage>
</organism>
<keyword evidence="1" id="KW-1133">Transmembrane helix</keyword>
<sequence length="422" mass="47580">MGHSGGSINVNLLLLSPAARELFQQAVAMSGAMGLNVFPLVKDRNEQNSRYIAYSVGCAKDNTTQFWNNATAVNNVLACLRNKSALELSSQQRLAEKAGIPKLQGVALDSGPNALFPSSYVELLENITEVPLVTGTVSKETLDSKFLIKDAVYVDQELLLWYCEQVFITRGYDYQNITIEVCAQEYNSSSRAINLADDITYYVTHYNLAKRMSQSKQPVYLYQFEYAGIGDAFVRPNTPQLVPEETPAHAQEMTYILGQHLGNFTKKDKKIQKIFSSFFANFAKYGNPSPVGVDWEEFDPARKNYFVIDFDEQLKMPGMKNGYHERAVRFWDEIIENMTGGVRIIESETEVPAEIKRPNNPVPIPSNSPPPISATEFEYTNGTNWKLLFWIGVGIIALLVIIYIITLCICGNQRQKYYETME</sequence>
<protein>
    <submittedName>
        <fullName evidence="4">Carboxylesterase type B domain-containing protein</fullName>
    </submittedName>
</protein>
<dbReference type="PANTHER" id="PTHR45580:SF6">
    <property type="entry name" value="CARBOXYLESTERASE TYPE B DOMAIN-CONTAINING PROTEIN"/>
    <property type="match status" value="1"/>
</dbReference>